<comment type="caution">
    <text evidence="2">The sequence shown here is derived from an EMBL/GenBank/DDBJ whole genome shotgun (WGS) entry which is preliminary data.</text>
</comment>
<proteinExistence type="predicted"/>
<protein>
    <submittedName>
        <fullName evidence="2">Uncharacterized protein</fullName>
    </submittedName>
</protein>
<reference evidence="2" key="2">
    <citation type="submission" date="2021-09" db="EMBL/GenBank/DDBJ databases">
        <authorList>
            <person name="Gilroy R."/>
        </authorList>
    </citation>
    <scope>NUCLEOTIDE SEQUENCE</scope>
    <source>
        <strain evidence="2">ChiGjej2B2-19336</strain>
    </source>
</reference>
<evidence type="ECO:0000313" key="2">
    <source>
        <dbReference type="EMBL" id="HJD97549.1"/>
    </source>
</evidence>
<dbReference type="EMBL" id="DYZA01000158">
    <property type="protein sequence ID" value="HJD97549.1"/>
    <property type="molecule type" value="Genomic_DNA"/>
</dbReference>
<keyword evidence="1" id="KW-0812">Transmembrane</keyword>
<accession>A0A921DRE6</accession>
<name>A0A921DRE6_9BACT</name>
<dbReference type="Proteomes" id="UP000698963">
    <property type="component" value="Unassembled WGS sequence"/>
</dbReference>
<organism evidence="2 3">
    <name type="scientific">Mailhella massiliensis</name>
    <dbReference type="NCBI Taxonomy" id="1903261"/>
    <lineage>
        <taxon>Bacteria</taxon>
        <taxon>Pseudomonadati</taxon>
        <taxon>Thermodesulfobacteriota</taxon>
        <taxon>Desulfovibrionia</taxon>
        <taxon>Desulfovibrionales</taxon>
        <taxon>Desulfovibrionaceae</taxon>
        <taxon>Mailhella</taxon>
    </lineage>
</organism>
<evidence type="ECO:0000313" key="3">
    <source>
        <dbReference type="Proteomes" id="UP000698963"/>
    </source>
</evidence>
<keyword evidence="1" id="KW-1133">Transmembrane helix</keyword>
<feature type="transmembrane region" description="Helical" evidence="1">
    <location>
        <begin position="37"/>
        <end position="60"/>
    </location>
</feature>
<keyword evidence="1" id="KW-0472">Membrane</keyword>
<gene>
    <name evidence="2" type="ORF">K8W16_07880</name>
</gene>
<dbReference type="AlphaFoldDB" id="A0A921DRE6"/>
<sequence length="256" mass="29469">MSTFRNLSYALLFLSVLSLVMIFPFSRANYSMTTFSFLGVFVAVFAVSLVALIASLTMYFHSKNTAITVLKRRGGRVYAELLHHKTLLISAMDGDKHVSDWDHYLYNPDEFPRIKKFLGEEYFLLLSCDSFFCHSKAAEAYNAFKTLHNDFADFIRSVSYDRIECAKFRKLYFRVTGQYMTSSTPEKEFESEAFSEAYEALLAANEQALSTVEGLLSKIEAFEQRLDRYYTAGTSWQTTKKALNARYQVWLHATEV</sequence>
<dbReference type="RefSeq" id="WP_304122599.1">
    <property type="nucleotide sequence ID" value="NZ_DYZA01000158.1"/>
</dbReference>
<feature type="transmembrane region" description="Helical" evidence="1">
    <location>
        <begin position="6"/>
        <end position="25"/>
    </location>
</feature>
<reference evidence="2" key="1">
    <citation type="journal article" date="2021" name="PeerJ">
        <title>Extensive microbial diversity within the chicken gut microbiome revealed by metagenomics and culture.</title>
        <authorList>
            <person name="Gilroy R."/>
            <person name="Ravi A."/>
            <person name="Getino M."/>
            <person name="Pursley I."/>
            <person name="Horton D.L."/>
            <person name="Alikhan N.F."/>
            <person name="Baker D."/>
            <person name="Gharbi K."/>
            <person name="Hall N."/>
            <person name="Watson M."/>
            <person name="Adriaenssens E.M."/>
            <person name="Foster-Nyarko E."/>
            <person name="Jarju S."/>
            <person name="Secka A."/>
            <person name="Antonio M."/>
            <person name="Oren A."/>
            <person name="Chaudhuri R.R."/>
            <person name="La Ragione R."/>
            <person name="Hildebrand F."/>
            <person name="Pallen M.J."/>
        </authorList>
    </citation>
    <scope>NUCLEOTIDE SEQUENCE</scope>
    <source>
        <strain evidence="2">ChiGjej2B2-19336</strain>
    </source>
</reference>
<evidence type="ECO:0000256" key="1">
    <source>
        <dbReference type="SAM" id="Phobius"/>
    </source>
</evidence>